<gene>
    <name evidence="1" type="ORF">SB48_HM08orf01581</name>
</gene>
<evidence type="ECO:0000313" key="2">
    <source>
        <dbReference type="Proteomes" id="UP000032024"/>
    </source>
</evidence>
<dbReference type="AlphaFoldDB" id="A0AAN0WB37"/>
<proteinExistence type="predicted"/>
<dbReference type="Proteomes" id="UP000032024">
    <property type="component" value="Chromosome"/>
</dbReference>
<dbReference type="EMBL" id="CP010525">
    <property type="protein sequence ID" value="AJO21826.1"/>
    <property type="molecule type" value="Genomic_DNA"/>
</dbReference>
<accession>A0AAN0WB37</accession>
<reference evidence="2" key="1">
    <citation type="submission" date="2015-01" db="EMBL/GenBank/DDBJ databases">
        <title>Comparative genome analysis of Bacillus coagulans HM-08, Clostridium butyricum HM-68, Bacillus subtilis HM-66 and Bacillus paralicheniformis BL-09.</title>
        <authorList>
            <person name="Zhang H."/>
        </authorList>
    </citation>
    <scope>NUCLEOTIDE SEQUENCE [LARGE SCALE GENOMIC DNA]</scope>
    <source>
        <strain evidence="2">HM-08</strain>
    </source>
</reference>
<sequence>MIFQTKVLTAFLSKQKIVKIMMGMHFQKELVQNCQKS</sequence>
<evidence type="ECO:0000313" key="1">
    <source>
        <dbReference type="EMBL" id="AJO21826.1"/>
    </source>
</evidence>
<name>A0AAN0WB37_HEYCO</name>
<protein>
    <submittedName>
        <fullName evidence="1">Uncharacterized protein</fullName>
    </submittedName>
</protein>
<keyword evidence="2" id="KW-1185">Reference proteome</keyword>
<organism evidence="1 2">
    <name type="scientific">Heyndrickxia coagulans</name>
    <name type="common">Weizmannia coagulans</name>
    <dbReference type="NCBI Taxonomy" id="1398"/>
    <lineage>
        <taxon>Bacteria</taxon>
        <taxon>Bacillati</taxon>
        <taxon>Bacillota</taxon>
        <taxon>Bacilli</taxon>
        <taxon>Bacillales</taxon>
        <taxon>Bacillaceae</taxon>
        <taxon>Heyndrickxia</taxon>
    </lineage>
</organism>